<dbReference type="Pfam" id="PF01969">
    <property type="entry name" value="Ni_insertion"/>
    <property type="match status" value="1"/>
</dbReference>
<proteinExistence type="predicted"/>
<comment type="caution">
    <text evidence="2">The sequence shown here is derived from an EMBL/GenBank/DDBJ whole genome shotgun (WGS) entry which is preliminary data.</text>
</comment>
<dbReference type="Gene3D" id="3.30.70.1380">
    <property type="entry name" value="Transcriptional regulatory protein pf0864 domain like"/>
    <property type="match status" value="1"/>
</dbReference>
<accession>A0ABS3KFM1</accession>
<evidence type="ECO:0000313" key="3">
    <source>
        <dbReference type="Proteomes" id="UP001518990"/>
    </source>
</evidence>
<dbReference type="PANTHER" id="PTHR36566:SF1">
    <property type="entry name" value="PYRIDINIUM-3,5-BISTHIOCARBOXYLIC ACID MONONUCLEOTIDE NICKEL INSERTION PROTEIN"/>
    <property type="match status" value="1"/>
</dbReference>
<reference evidence="2 3" key="1">
    <citation type="submission" date="2020-09" db="EMBL/GenBank/DDBJ databases">
        <title>Roseomonas.</title>
        <authorList>
            <person name="Zhu W."/>
        </authorList>
    </citation>
    <scope>NUCLEOTIDE SEQUENCE [LARGE SCALE GENOMIC DNA]</scope>
    <source>
        <strain evidence="2 3">1311</strain>
    </source>
</reference>
<dbReference type="EMBL" id="JACTNF010000019">
    <property type="protein sequence ID" value="MBO1076271.1"/>
    <property type="molecule type" value="Genomic_DNA"/>
</dbReference>
<dbReference type="InterPro" id="IPR002822">
    <property type="entry name" value="Ni_insertion"/>
</dbReference>
<keyword evidence="1" id="KW-0533">Nickel</keyword>
<sequence length="392" mass="42266">MTVPGHIHLDPVGGIAGDMFVAAMLDAFPEIRDRVLADLARILPPEAGQPRLSEGRSGAVRALRLRLEPPPSAHRHHHAHGSYREMVERIGAAGLSESTAEHAAAILTHLARAEARIHDVPLDEVHFHEIADWDSLMDVVAAGSIAAALPGAGWSVAPLPRGHGLLRTEHGMLPVPAPATVEILQGFSWRDDGIGGERVTPTGAAILKHLVTQDAKAEGRLLASGTGAGTRELKGMPNILRVLAFETAHQGRERIAALSFDVDDMTGEEIGIAAERLREMPGVRDLAIATLMGKKGRPMQGFRLLVEPQALEAVKTRCLMETSTIGLRWHLEEREVLDRHGAERRDGGRTLRVKYAARPGGATAKVESDDLAGLGSFRERRAAGRRLEEAPE</sequence>
<name>A0ABS3KFM1_9PROT</name>
<dbReference type="Proteomes" id="UP001518990">
    <property type="component" value="Unassembled WGS sequence"/>
</dbReference>
<protein>
    <submittedName>
        <fullName evidence="2">LarC family nickel insertion protein</fullName>
    </submittedName>
</protein>
<keyword evidence="3" id="KW-1185">Reference proteome</keyword>
<dbReference type="RefSeq" id="WP_207449095.1">
    <property type="nucleotide sequence ID" value="NZ_CP061091.1"/>
</dbReference>
<evidence type="ECO:0000256" key="1">
    <source>
        <dbReference type="ARBA" id="ARBA00022596"/>
    </source>
</evidence>
<gene>
    <name evidence="2" type="ORF">IAI60_16795</name>
</gene>
<evidence type="ECO:0000313" key="2">
    <source>
        <dbReference type="EMBL" id="MBO1076271.1"/>
    </source>
</evidence>
<dbReference type="PANTHER" id="PTHR36566">
    <property type="entry name" value="NICKEL INSERTION PROTEIN-RELATED"/>
    <property type="match status" value="1"/>
</dbReference>
<organism evidence="2 3">
    <name type="scientific">Roseomonas marmotae</name>
    <dbReference type="NCBI Taxonomy" id="2768161"/>
    <lineage>
        <taxon>Bacteria</taxon>
        <taxon>Pseudomonadati</taxon>
        <taxon>Pseudomonadota</taxon>
        <taxon>Alphaproteobacteria</taxon>
        <taxon>Acetobacterales</taxon>
        <taxon>Roseomonadaceae</taxon>
        <taxon>Roseomonas</taxon>
    </lineage>
</organism>